<proteinExistence type="inferred from homology"/>
<dbReference type="InterPro" id="IPR038765">
    <property type="entry name" value="Papain-like_cys_pep_sf"/>
</dbReference>
<keyword evidence="7" id="KW-1185">Reference proteome</keyword>
<evidence type="ECO:0000313" key="7">
    <source>
        <dbReference type="Proteomes" id="UP000289738"/>
    </source>
</evidence>
<evidence type="ECO:0000256" key="2">
    <source>
        <dbReference type="ARBA" id="ARBA00022670"/>
    </source>
</evidence>
<dbReference type="PROSITE" id="PS50600">
    <property type="entry name" value="ULP_PROTEASE"/>
    <property type="match status" value="1"/>
</dbReference>
<gene>
    <name evidence="6" type="ORF">Ahy_B04g073482</name>
</gene>
<dbReference type="GO" id="GO:0006508">
    <property type="term" value="P:proteolysis"/>
    <property type="evidence" value="ECO:0007669"/>
    <property type="project" value="UniProtKB-KW"/>
</dbReference>
<dbReference type="InterPro" id="IPR003653">
    <property type="entry name" value="Peptidase_C48_C"/>
</dbReference>
<reference evidence="6 7" key="1">
    <citation type="submission" date="2019-01" db="EMBL/GenBank/DDBJ databases">
        <title>Sequencing of cultivated peanut Arachis hypogaea provides insights into genome evolution and oil improvement.</title>
        <authorList>
            <person name="Chen X."/>
        </authorList>
    </citation>
    <scope>NUCLEOTIDE SEQUENCE [LARGE SCALE GENOMIC DNA]</scope>
    <source>
        <strain evidence="7">cv. Fuhuasheng</strain>
        <tissue evidence="6">Leaves</tissue>
    </source>
</reference>
<evidence type="ECO:0000256" key="1">
    <source>
        <dbReference type="ARBA" id="ARBA00005234"/>
    </source>
</evidence>
<evidence type="ECO:0000313" key="6">
    <source>
        <dbReference type="EMBL" id="RYR16455.1"/>
    </source>
</evidence>
<evidence type="ECO:0000256" key="4">
    <source>
        <dbReference type="SAM" id="MobiDB-lite"/>
    </source>
</evidence>
<dbReference type="Pfam" id="PF02902">
    <property type="entry name" value="Peptidase_C48"/>
    <property type="match status" value="1"/>
</dbReference>
<name>A0A444ZQN0_ARAHY</name>
<keyword evidence="2" id="KW-0645">Protease</keyword>
<dbReference type="EMBL" id="SDMP01000014">
    <property type="protein sequence ID" value="RYR16455.1"/>
    <property type="molecule type" value="Genomic_DNA"/>
</dbReference>
<dbReference type="SUPFAM" id="SSF54001">
    <property type="entry name" value="Cysteine proteinases"/>
    <property type="match status" value="1"/>
</dbReference>
<comment type="caution">
    <text evidence="6">The sequence shown here is derived from an EMBL/GenBank/DDBJ whole genome shotgun (WGS) entry which is preliminary data.</text>
</comment>
<sequence>MNRTAAEFSSCGRFPLHSSGAADPRKTAINSFICTVCCSGYFLIVGGGGSHWWVYAFEVNAKRIAILDSLYSAPVDDERDKLDAYVERLCEDMASIAIPAFVWSTYGPARSYAKVPMQPNNFDCGMCVIKLMESWTEDRELYEWDEDSLRSYRMELMLDIICGPHNTLVHQLISLLKDTVKPVRRNAPRNKKKDVSSPYTAPSTRSLIERAEGLLKGAMHKGRKKLLT</sequence>
<dbReference type="Gene3D" id="3.40.395.10">
    <property type="entry name" value="Adenoviral Proteinase, Chain A"/>
    <property type="match status" value="1"/>
</dbReference>
<comment type="similarity">
    <text evidence="1">Belongs to the peptidase C48 family.</text>
</comment>
<feature type="region of interest" description="Disordered" evidence="4">
    <location>
        <begin position="184"/>
        <end position="203"/>
    </location>
</feature>
<organism evidence="6 7">
    <name type="scientific">Arachis hypogaea</name>
    <name type="common">Peanut</name>
    <dbReference type="NCBI Taxonomy" id="3818"/>
    <lineage>
        <taxon>Eukaryota</taxon>
        <taxon>Viridiplantae</taxon>
        <taxon>Streptophyta</taxon>
        <taxon>Embryophyta</taxon>
        <taxon>Tracheophyta</taxon>
        <taxon>Spermatophyta</taxon>
        <taxon>Magnoliopsida</taxon>
        <taxon>eudicotyledons</taxon>
        <taxon>Gunneridae</taxon>
        <taxon>Pentapetalae</taxon>
        <taxon>rosids</taxon>
        <taxon>fabids</taxon>
        <taxon>Fabales</taxon>
        <taxon>Fabaceae</taxon>
        <taxon>Papilionoideae</taxon>
        <taxon>50 kb inversion clade</taxon>
        <taxon>dalbergioids sensu lato</taxon>
        <taxon>Dalbergieae</taxon>
        <taxon>Pterocarpus clade</taxon>
        <taxon>Arachis</taxon>
    </lineage>
</organism>
<evidence type="ECO:0000259" key="5">
    <source>
        <dbReference type="PROSITE" id="PS50600"/>
    </source>
</evidence>
<evidence type="ECO:0000256" key="3">
    <source>
        <dbReference type="ARBA" id="ARBA00022801"/>
    </source>
</evidence>
<dbReference type="Proteomes" id="UP000289738">
    <property type="component" value="Chromosome B04"/>
</dbReference>
<dbReference type="GO" id="GO:0008234">
    <property type="term" value="F:cysteine-type peptidase activity"/>
    <property type="evidence" value="ECO:0007669"/>
    <property type="project" value="InterPro"/>
</dbReference>
<dbReference type="AlphaFoldDB" id="A0A444ZQN0"/>
<protein>
    <recommendedName>
        <fullName evidence="5">Ubiquitin-like protease family profile domain-containing protein</fullName>
    </recommendedName>
</protein>
<accession>A0A444ZQN0</accession>
<keyword evidence="3" id="KW-0378">Hydrolase</keyword>
<feature type="domain" description="Ubiquitin-like protease family profile" evidence="5">
    <location>
        <begin position="1"/>
        <end position="135"/>
    </location>
</feature>